<organism evidence="5">
    <name type="scientific">Hypotaenidia okinawae</name>
    <dbReference type="NCBI Taxonomy" id="2861861"/>
    <lineage>
        <taxon>Eukaryota</taxon>
        <taxon>Metazoa</taxon>
        <taxon>Chordata</taxon>
        <taxon>Craniata</taxon>
        <taxon>Vertebrata</taxon>
        <taxon>Euteleostomi</taxon>
        <taxon>Archelosauria</taxon>
        <taxon>Archosauria</taxon>
        <taxon>Dinosauria</taxon>
        <taxon>Saurischia</taxon>
        <taxon>Theropoda</taxon>
        <taxon>Coelurosauria</taxon>
        <taxon>Aves</taxon>
        <taxon>Neognathae</taxon>
        <taxon>Neoaves</taxon>
        <taxon>Gruiformes</taxon>
        <taxon>Rallidae</taxon>
        <taxon>Hypotaenidia</taxon>
    </lineage>
</organism>
<sequence>MWKGSQPQSPSEQLEALRSPCCAKGTVRNGTGPHTHVAGSEELGIPREKGKSWEGGTSSFPALLVPCPLPSTKRSHGKRLLCTWVSILMNMVLLTLVLALMVLYLRPPSPAPDFPHTCPDTWIGFQGRCYFFSTVESNWTSAQESCQALGASLATINSPEELAFVNHYRGGVNHWFGLQKEDARWVWVNGTPFNHWFEVRGSGFCAYLNQERISSSLCHTSKNWLCSRPDSYVLWRREVYP</sequence>
<evidence type="ECO:0000256" key="1">
    <source>
        <dbReference type="ARBA" id="ARBA00004401"/>
    </source>
</evidence>
<name>A0A6G1RSV9_9GRUI</name>
<dbReference type="PANTHER" id="PTHR45710">
    <property type="entry name" value="C-TYPE LECTIN DOMAIN-CONTAINING PROTEIN 180"/>
    <property type="match status" value="1"/>
</dbReference>
<dbReference type="PANTHER" id="PTHR45710:SF35">
    <property type="entry name" value="C-TYPE LECTIN DOMAIN FAMILY 2 MEMBER D"/>
    <property type="match status" value="1"/>
</dbReference>
<reference evidence="5" key="1">
    <citation type="submission" date="2020-03" db="EMBL/GenBank/DDBJ databases">
        <title>Okinawa Rail whole genome shotgun sequence.</title>
        <authorList>
            <person name="Nakajima N."/>
            <person name="Onuma M."/>
            <person name="Endoh D."/>
        </authorList>
    </citation>
    <scope>NUCLEOTIDE SEQUENCE</scope>
</reference>
<dbReference type="InterPro" id="IPR016187">
    <property type="entry name" value="CTDL_fold"/>
</dbReference>
<feature type="domain" description="C-type lectin" evidence="4">
    <location>
        <begin position="125"/>
        <end position="227"/>
    </location>
</feature>
<keyword evidence="2 5" id="KW-0430">Lectin</keyword>
<dbReference type="InterPro" id="IPR016186">
    <property type="entry name" value="C-type_lectin-like/link_sf"/>
</dbReference>
<keyword evidence="3" id="KW-0472">Membrane</keyword>
<dbReference type="GO" id="GO:0030246">
    <property type="term" value="F:carbohydrate binding"/>
    <property type="evidence" value="ECO:0007669"/>
    <property type="project" value="UniProtKB-KW"/>
</dbReference>
<keyword evidence="3" id="KW-1133">Transmembrane helix</keyword>
<feature type="transmembrane region" description="Helical" evidence="3">
    <location>
        <begin position="81"/>
        <end position="105"/>
    </location>
</feature>
<evidence type="ECO:0000256" key="3">
    <source>
        <dbReference type="SAM" id="Phobius"/>
    </source>
</evidence>
<dbReference type="AlphaFoldDB" id="A0A6G1RSV9"/>
<dbReference type="SUPFAM" id="SSF56436">
    <property type="entry name" value="C-type lectin-like"/>
    <property type="match status" value="1"/>
</dbReference>
<dbReference type="PROSITE" id="PS50041">
    <property type="entry name" value="C_TYPE_LECTIN_2"/>
    <property type="match status" value="1"/>
</dbReference>
<evidence type="ECO:0000259" key="4">
    <source>
        <dbReference type="PROSITE" id="PS50041"/>
    </source>
</evidence>
<reference evidence="5" key="2">
    <citation type="submission" date="2020-03" db="EMBL/GenBank/DDBJ databases">
        <authorList>
            <consortium name="Environmental Genome Science Research Promotion Project"/>
            <person name="Nakajima N."/>
            <person name="Onuma M."/>
            <person name="Endoh D."/>
        </authorList>
    </citation>
    <scope>NUCLEOTIDE SEQUENCE</scope>
</reference>
<dbReference type="InterPro" id="IPR001304">
    <property type="entry name" value="C-type_lectin-like"/>
</dbReference>
<dbReference type="Gene3D" id="3.10.100.10">
    <property type="entry name" value="Mannose-Binding Protein A, subunit A"/>
    <property type="match status" value="1"/>
</dbReference>
<dbReference type="CDD" id="cd03593">
    <property type="entry name" value="CLECT_NK_receptors_like"/>
    <property type="match status" value="1"/>
</dbReference>
<comment type="subcellular location">
    <subcellularLocation>
        <location evidence="1">Cell membrane</location>
        <topology evidence="1">Single-pass type II membrane protein</topology>
    </subcellularLocation>
</comment>
<evidence type="ECO:0000313" key="5">
    <source>
        <dbReference type="EMBL" id="LAC41761.1"/>
    </source>
</evidence>
<protein>
    <submittedName>
        <fullName evidence="5">C-type lectin domain family 2 member D2-like</fullName>
    </submittedName>
</protein>
<keyword evidence="3" id="KW-0812">Transmembrane</keyword>
<accession>A0A6G1RSV9</accession>
<dbReference type="InterPro" id="IPR033992">
    <property type="entry name" value="NKR-like_CTLD"/>
</dbReference>
<dbReference type="Pfam" id="PF00059">
    <property type="entry name" value="Lectin_C"/>
    <property type="match status" value="1"/>
</dbReference>
<dbReference type="GO" id="GO:0005886">
    <property type="term" value="C:plasma membrane"/>
    <property type="evidence" value="ECO:0007669"/>
    <property type="project" value="UniProtKB-SubCell"/>
</dbReference>
<evidence type="ECO:0000256" key="2">
    <source>
        <dbReference type="ARBA" id="ARBA00022734"/>
    </source>
</evidence>
<proteinExistence type="predicted"/>
<dbReference type="EMBL" id="ICPP01009117">
    <property type="protein sequence ID" value="LAC41761.1"/>
    <property type="molecule type" value="Transcribed_RNA"/>
</dbReference>
<dbReference type="SMART" id="SM00034">
    <property type="entry name" value="CLECT"/>
    <property type="match status" value="1"/>
</dbReference>
<dbReference type="InterPro" id="IPR050828">
    <property type="entry name" value="C-type_lectin/matrix_domain"/>
</dbReference>